<dbReference type="CDD" id="cd01140">
    <property type="entry name" value="FatB"/>
    <property type="match status" value="1"/>
</dbReference>
<keyword evidence="4" id="KW-0410">Iron transport</keyword>
<keyword evidence="4" id="KW-0408">Iron</keyword>
<feature type="domain" description="Fe/B12 periplasmic-binding" evidence="6">
    <location>
        <begin position="56"/>
        <end position="316"/>
    </location>
</feature>
<dbReference type="Proteomes" id="UP001239909">
    <property type="component" value="Unassembled WGS sequence"/>
</dbReference>
<protein>
    <submittedName>
        <fullName evidence="7">Siderophore ABC transporter substrate-binding protein</fullName>
    </submittedName>
</protein>
<accession>A0ABQ6LSH2</accession>
<dbReference type="PANTHER" id="PTHR30532">
    <property type="entry name" value="IRON III DICITRATE-BINDING PERIPLASMIC PROTEIN"/>
    <property type="match status" value="1"/>
</dbReference>
<keyword evidence="8" id="KW-1185">Reference proteome</keyword>
<dbReference type="SUPFAM" id="SSF53807">
    <property type="entry name" value="Helical backbone' metal receptor"/>
    <property type="match status" value="1"/>
</dbReference>
<organism evidence="7 8">
    <name type="scientific">Paralimibaculum aggregatum</name>
    <dbReference type="NCBI Taxonomy" id="3036245"/>
    <lineage>
        <taxon>Bacteria</taxon>
        <taxon>Pseudomonadati</taxon>
        <taxon>Pseudomonadota</taxon>
        <taxon>Alphaproteobacteria</taxon>
        <taxon>Rhodobacterales</taxon>
        <taxon>Paracoccaceae</taxon>
        <taxon>Paralimibaculum</taxon>
    </lineage>
</organism>
<dbReference type="InterPro" id="IPR002491">
    <property type="entry name" value="ABC_transptr_periplasmic_BD"/>
</dbReference>
<evidence type="ECO:0000313" key="8">
    <source>
        <dbReference type="Proteomes" id="UP001239909"/>
    </source>
</evidence>
<name>A0ABQ6LSH2_9RHOB</name>
<proteinExistence type="inferred from homology"/>
<evidence type="ECO:0000256" key="1">
    <source>
        <dbReference type="ARBA" id="ARBA00004196"/>
    </source>
</evidence>
<comment type="caution">
    <text evidence="7">The sequence shown here is derived from an EMBL/GenBank/DDBJ whole genome shotgun (WGS) entry which is preliminary data.</text>
</comment>
<dbReference type="PROSITE" id="PS50983">
    <property type="entry name" value="FE_B12_PBP"/>
    <property type="match status" value="1"/>
</dbReference>
<reference evidence="7 8" key="1">
    <citation type="submission" date="2023-04" db="EMBL/GenBank/DDBJ databases">
        <title>Marinoamorphus aggregata gen. nov., sp. Nov., isolate from tissue of brittle star Ophioplocus japonicus.</title>
        <authorList>
            <person name="Kawano K."/>
            <person name="Sawayama S."/>
            <person name="Nakagawa S."/>
        </authorList>
    </citation>
    <scope>NUCLEOTIDE SEQUENCE [LARGE SCALE GENOMIC DNA]</scope>
    <source>
        <strain evidence="7 8">NKW23</strain>
    </source>
</reference>
<evidence type="ECO:0000256" key="5">
    <source>
        <dbReference type="ARBA" id="ARBA00022729"/>
    </source>
</evidence>
<keyword evidence="3" id="KW-0813">Transport</keyword>
<evidence type="ECO:0000256" key="3">
    <source>
        <dbReference type="ARBA" id="ARBA00022448"/>
    </source>
</evidence>
<dbReference type="InterPro" id="IPR033870">
    <property type="entry name" value="FatB"/>
</dbReference>
<evidence type="ECO:0000256" key="2">
    <source>
        <dbReference type="ARBA" id="ARBA00008814"/>
    </source>
</evidence>
<evidence type="ECO:0000256" key="4">
    <source>
        <dbReference type="ARBA" id="ARBA00022496"/>
    </source>
</evidence>
<gene>
    <name evidence="7" type="ORF">LNKW23_42510</name>
</gene>
<keyword evidence="4" id="KW-0406">Ion transport</keyword>
<dbReference type="Gene3D" id="3.40.50.1980">
    <property type="entry name" value="Nitrogenase molybdenum iron protein domain"/>
    <property type="match status" value="2"/>
</dbReference>
<comment type="similarity">
    <text evidence="2">Belongs to the bacterial solute-binding protein 8 family.</text>
</comment>
<dbReference type="InterPro" id="IPR051313">
    <property type="entry name" value="Bact_iron-sidero_bind"/>
</dbReference>
<evidence type="ECO:0000313" key="7">
    <source>
        <dbReference type="EMBL" id="GMG85035.1"/>
    </source>
</evidence>
<sequence length="316" mass="32018">MASVNLMAGAARRRAGGGCAVLGLALAGLLLTPAAGAEVTVATARGPVAVETDPARPVALDIAAIDTLDALGVDLAGVPAQLYLDHLAHLGGRAEPVGTLFEPDYEALAALAPELIIAGGRSAGEVDGLARLAPTIDMTIWGDDLVAQSFARLRDYGRIFGREDAAAELAARLEGAIAAARAAASGRGNALILLVNGPKISAYGPGSRFGWVHTALGIPPAVEGLDTANHGQAVSFEFVHVADPDWLIVIDRSAAIGERGAGVSPTLGNAVIAETAAWRSGRIIELDAAGAYIAAGGVRAMTGMFDTIAAGFLAHR</sequence>
<comment type="subcellular location">
    <subcellularLocation>
        <location evidence="1">Cell envelope</location>
    </subcellularLocation>
</comment>
<dbReference type="PANTHER" id="PTHR30532:SF28">
    <property type="entry name" value="PETROBACTIN-BINDING PROTEIN YCLQ"/>
    <property type="match status" value="1"/>
</dbReference>
<evidence type="ECO:0000259" key="6">
    <source>
        <dbReference type="PROSITE" id="PS50983"/>
    </source>
</evidence>
<dbReference type="Pfam" id="PF01497">
    <property type="entry name" value="Peripla_BP_2"/>
    <property type="match status" value="1"/>
</dbReference>
<dbReference type="EMBL" id="BSYI01000049">
    <property type="protein sequence ID" value="GMG85035.1"/>
    <property type="molecule type" value="Genomic_DNA"/>
</dbReference>
<keyword evidence="5" id="KW-0732">Signal</keyword>